<dbReference type="GO" id="GO:0051920">
    <property type="term" value="F:peroxiredoxin activity"/>
    <property type="evidence" value="ECO:0007669"/>
    <property type="project" value="InterPro"/>
</dbReference>
<dbReference type="AlphaFoldDB" id="A0A2U1S8F4"/>
<protein>
    <submittedName>
        <fullName evidence="2">Carboxymuconolactone decarboxylase family protein</fullName>
    </submittedName>
</protein>
<dbReference type="Gene3D" id="1.20.1290.10">
    <property type="entry name" value="AhpD-like"/>
    <property type="match status" value="1"/>
</dbReference>
<dbReference type="Proteomes" id="UP000245577">
    <property type="component" value="Unassembled WGS sequence"/>
</dbReference>
<gene>
    <name evidence="2" type="ORF">MBBWO_12200</name>
</gene>
<dbReference type="InterPro" id="IPR052512">
    <property type="entry name" value="4CMD/NDH-1_regulator"/>
</dbReference>
<evidence type="ECO:0000313" key="2">
    <source>
        <dbReference type="EMBL" id="PWB86365.1"/>
    </source>
</evidence>
<dbReference type="PANTHER" id="PTHR33570:SF2">
    <property type="entry name" value="CARBOXYMUCONOLACTONE DECARBOXYLASE-LIKE DOMAIN-CONTAINING PROTEIN"/>
    <property type="match status" value="1"/>
</dbReference>
<dbReference type="OrthoDB" id="36436at2157"/>
<dbReference type="EMBL" id="MZGU01000004">
    <property type="protein sequence ID" value="PWB86365.1"/>
    <property type="molecule type" value="Genomic_DNA"/>
</dbReference>
<name>A0A2U1S8F4_9EURY</name>
<dbReference type="RefSeq" id="WP_116669989.1">
    <property type="nucleotide sequence ID" value="NZ_MZGU01000004.1"/>
</dbReference>
<accession>A0A2U1S8F4</accession>
<sequence>MSHEELYENIRKNDNEFVELFDDFAFGEVLENTSLDVRNRMIVIISSLITNHAVNPFKIMVKEALKDEILSPVELKELTYQSFPYVGFGIAFDFLEVLNNIFKENNIELPLNGQSTTTKEDRWQKGYEIQCSFFGKDQIDEMRKTSPNDQIYFQDFLSGYCFGDFYTREGLSNQDRELITFSIIATLGGCENQLRGHTAGNLMVGNDKDVLIGAVTVLCPFIGFPRTLNALAIVNEITGN</sequence>
<organism evidence="2 3">
    <name type="scientific">Methanobrevibacter woesei</name>
    <dbReference type="NCBI Taxonomy" id="190976"/>
    <lineage>
        <taxon>Archaea</taxon>
        <taxon>Methanobacteriati</taxon>
        <taxon>Methanobacteriota</taxon>
        <taxon>Methanomada group</taxon>
        <taxon>Methanobacteria</taxon>
        <taxon>Methanobacteriales</taxon>
        <taxon>Methanobacteriaceae</taxon>
        <taxon>Methanobrevibacter</taxon>
    </lineage>
</organism>
<evidence type="ECO:0000313" key="3">
    <source>
        <dbReference type="Proteomes" id="UP000245577"/>
    </source>
</evidence>
<keyword evidence="3" id="KW-1185">Reference proteome</keyword>
<dbReference type="PANTHER" id="PTHR33570">
    <property type="entry name" value="4-CARBOXYMUCONOLACTONE DECARBOXYLASE FAMILY PROTEIN"/>
    <property type="match status" value="1"/>
</dbReference>
<dbReference type="InterPro" id="IPR003779">
    <property type="entry name" value="CMD-like"/>
</dbReference>
<feature type="domain" description="Carboxymuconolactone decarboxylase-like" evidence="1">
    <location>
        <begin position="16"/>
        <end position="98"/>
    </location>
</feature>
<dbReference type="SUPFAM" id="SSF69118">
    <property type="entry name" value="AhpD-like"/>
    <property type="match status" value="1"/>
</dbReference>
<proteinExistence type="predicted"/>
<comment type="caution">
    <text evidence="2">The sequence shown here is derived from an EMBL/GenBank/DDBJ whole genome shotgun (WGS) entry which is preliminary data.</text>
</comment>
<feature type="domain" description="Carboxymuconolactone decarboxylase-like" evidence="1">
    <location>
        <begin position="153"/>
        <end position="236"/>
    </location>
</feature>
<evidence type="ECO:0000259" key="1">
    <source>
        <dbReference type="Pfam" id="PF02627"/>
    </source>
</evidence>
<reference evidence="2 3" key="1">
    <citation type="submission" date="2017-03" db="EMBL/GenBank/DDBJ databases">
        <title>Genome sequence of Methanobrevibacter wosei.</title>
        <authorList>
            <person name="Poehlein A."/>
            <person name="Seedorf H."/>
            <person name="Daniel R."/>
        </authorList>
    </citation>
    <scope>NUCLEOTIDE SEQUENCE [LARGE SCALE GENOMIC DNA]</scope>
    <source>
        <strain evidence="2 3">DSM 11979</strain>
    </source>
</reference>
<dbReference type="InterPro" id="IPR029032">
    <property type="entry name" value="AhpD-like"/>
</dbReference>
<dbReference type="Pfam" id="PF02627">
    <property type="entry name" value="CMD"/>
    <property type="match status" value="2"/>
</dbReference>